<dbReference type="SUPFAM" id="SSF52058">
    <property type="entry name" value="L domain-like"/>
    <property type="match status" value="1"/>
</dbReference>
<keyword evidence="2" id="KW-0732">Signal</keyword>
<reference evidence="4 5" key="1">
    <citation type="journal article" date="2007" name="Science">
        <title>Sea anemone genome reveals ancestral eumetazoan gene repertoire and genomic organization.</title>
        <authorList>
            <person name="Putnam N.H."/>
            <person name="Srivastava M."/>
            <person name="Hellsten U."/>
            <person name="Dirks B."/>
            <person name="Chapman J."/>
            <person name="Salamov A."/>
            <person name="Terry A."/>
            <person name="Shapiro H."/>
            <person name="Lindquist E."/>
            <person name="Kapitonov V.V."/>
            <person name="Jurka J."/>
            <person name="Genikhovich G."/>
            <person name="Grigoriev I.V."/>
            <person name="Lucas S.M."/>
            <person name="Steele R.E."/>
            <person name="Finnerty J.R."/>
            <person name="Technau U."/>
            <person name="Martindale M.Q."/>
            <person name="Rokhsar D.S."/>
        </authorList>
    </citation>
    <scope>NUCLEOTIDE SEQUENCE [LARGE SCALE GENOMIC DNA]</scope>
    <source>
        <strain evidence="5">CH2 X CH6</strain>
    </source>
</reference>
<dbReference type="EMBL" id="DS469514">
    <property type="protein sequence ID" value="EDO48253.1"/>
    <property type="molecule type" value="Genomic_DNA"/>
</dbReference>
<evidence type="ECO:0000256" key="1">
    <source>
        <dbReference type="ARBA" id="ARBA00022614"/>
    </source>
</evidence>
<evidence type="ECO:0000256" key="2">
    <source>
        <dbReference type="ARBA" id="ARBA00022729"/>
    </source>
</evidence>
<dbReference type="AlphaFoldDB" id="A7RJF3"/>
<evidence type="ECO:0000256" key="3">
    <source>
        <dbReference type="ARBA" id="ARBA00022737"/>
    </source>
</evidence>
<evidence type="ECO:0000313" key="5">
    <source>
        <dbReference type="Proteomes" id="UP000001593"/>
    </source>
</evidence>
<dbReference type="PANTHER" id="PTHR24373">
    <property type="entry name" value="SLIT RELATED LEUCINE-RICH REPEAT NEURONAL PROTEIN"/>
    <property type="match status" value="1"/>
</dbReference>
<dbReference type="InterPro" id="IPR050328">
    <property type="entry name" value="Dev_Immune_Receptor"/>
</dbReference>
<dbReference type="PhylomeDB" id="A7RJF3"/>
<dbReference type="PANTHER" id="PTHR24373:SF370">
    <property type="entry name" value="FISH-LIPS, ISOFORM E"/>
    <property type="match status" value="1"/>
</dbReference>
<dbReference type="STRING" id="45351.A7RJF3"/>
<dbReference type="SMART" id="SM00369">
    <property type="entry name" value="LRR_TYP"/>
    <property type="match status" value="3"/>
</dbReference>
<dbReference type="Proteomes" id="UP000001593">
    <property type="component" value="Unassembled WGS sequence"/>
</dbReference>
<dbReference type="HOGENOM" id="CLU_797656_0_0_1"/>
<dbReference type="Pfam" id="PF13855">
    <property type="entry name" value="LRR_8"/>
    <property type="match status" value="1"/>
</dbReference>
<keyword evidence="1" id="KW-0433">Leucine-rich repeat</keyword>
<proteinExistence type="predicted"/>
<sequence length="348" mass="39345">MCGRIDSIFVDELTQFVDELVMAILRGRLAQSRAWPLNREKGRGYFLEGAAPAPPHIMGVLYRSETFGVNFSSLNADTFRLSSTSLATYPRLERISLSGASITRVPNGTFRDFPYLLIIELPWNRIDSLSAIEVGALPGLKDINHNQLQEVSYDAFGTLTNLTILYLFNNHISTIQKDALANSPLSKLSSEASFKQRKYWPAFKALLCFAQDKENAGNYFTPIPDIAQKQLTMLGNSMNTYTRPIQVLVFDLLDILLKRLVQAAQAMLLETHSIPDINNALLIRHHSQYFWQQQCTAYTATLTVFLASTMHCLTTLQLSDHVLCRFVNRARGKCQCWLERTLIACELQ</sequence>
<keyword evidence="5" id="KW-1185">Reference proteome</keyword>
<dbReference type="InParanoid" id="A7RJF3"/>
<keyword evidence="3" id="KW-0677">Repeat</keyword>
<organism evidence="4 5">
    <name type="scientific">Nematostella vectensis</name>
    <name type="common">Starlet sea anemone</name>
    <dbReference type="NCBI Taxonomy" id="45351"/>
    <lineage>
        <taxon>Eukaryota</taxon>
        <taxon>Metazoa</taxon>
        <taxon>Cnidaria</taxon>
        <taxon>Anthozoa</taxon>
        <taxon>Hexacorallia</taxon>
        <taxon>Actiniaria</taxon>
        <taxon>Edwardsiidae</taxon>
        <taxon>Nematostella</taxon>
    </lineage>
</organism>
<dbReference type="PROSITE" id="PS51450">
    <property type="entry name" value="LRR"/>
    <property type="match status" value="1"/>
</dbReference>
<dbReference type="InterPro" id="IPR001611">
    <property type="entry name" value="Leu-rich_rpt"/>
</dbReference>
<evidence type="ECO:0000313" key="4">
    <source>
        <dbReference type="EMBL" id="EDO48253.1"/>
    </source>
</evidence>
<dbReference type="Gene3D" id="3.80.10.10">
    <property type="entry name" value="Ribonuclease Inhibitor"/>
    <property type="match status" value="1"/>
</dbReference>
<dbReference type="InterPro" id="IPR003591">
    <property type="entry name" value="Leu-rich_rpt_typical-subtyp"/>
</dbReference>
<accession>A7RJF3</accession>
<protein>
    <submittedName>
        <fullName evidence="4">Uncharacterized protein</fullName>
    </submittedName>
</protein>
<gene>
    <name evidence="4" type="ORF">NEMVEDRAFT_v1g197998</name>
</gene>
<name>A7RJF3_NEMVE</name>
<dbReference type="InterPro" id="IPR032675">
    <property type="entry name" value="LRR_dom_sf"/>
</dbReference>